<dbReference type="InterPro" id="IPR022085">
    <property type="entry name" value="OpdG"/>
</dbReference>
<organism evidence="1 2">
    <name type="scientific">Pseudogymnoascus verrucosus</name>
    <dbReference type="NCBI Taxonomy" id="342668"/>
    <lineage>
        <taxon>Eukaryota</taxon>
        <taxon>Fungi</taxon>
        <taxon>Dikarya</taxon>
        <taxon>Ascomycota</taxon>
        <taxon>Pezizomycotina</taxon>
        <taxon>Leotiomycetes</taxon>
        <taxon>Thelebolales</taxon>
        <taxon>Thelebolaceae</taxon>
        <taxon>Pseudogymnoascus</taxon>
    </lineage>
</organism>
<sequence length="276" mass="30235">MLRGNIRRHVATALGVSLSKSKYRVYAAFPPWFNLFTFHATYISTAKMTSQERHSLTASIAEKTDPSSAARALIAPAEDKFSTGSPESDIEGGLRPVWGSIIDVAADTDHQSQEPLVAVLRAVQQQNFANGASEVTVWGEKVKMWSDLPLFGASVRDAWNRAPGTGSTNDFCASQWRNINGFLARLTSLSSSTPAFDFSMFGLWTLRSAFEANEPSPADVDAGKMWFEYAEDVLTKLSSDEKSFQAKVGAGGGSYADKEWTGFNSQRLEVWQAALR</sequence>
<dbReference type="Pfam" id="PF12311">
    <property type="entry name" value="DUF3632"/>
    <property type="match status" value="1"/>
</dbReference>
<dbReference type="RefSeq" id="XP_018130284.2">
    <property type="nucleotide sequence ID" value="XM_018274726.2"/>
</dbReference>
<dbReference type="EMBL" id="KV460227">
    <property type="protein sequence ID" value="OBT96551.2"/>
    <property type="molecule type" value="Genomic_DNA"/>
</dbReference>
<reference evidence="2" key="2">
    <citation type="journal article" date="2018" name="Nat. Commun.">
        <title>Extreme sensitivity to ultraviolet light in the fungal pathogen causing white-nose syndrome of bats.</title>
        <authorList>
            <person name="Palmer J.M."/>
            <person name="Drees K.P."/>
            <person name="Foster J.T."/>
            <person name="Lindner D.L."/>
        </authorList>
    </citation>
    <scope>NUCLEOTIDE SEQUENCE [LARGE SCALE GENOMIC DNA]</scope>
    <source>
        <strain evidence="2">UAMH 10579</strain>
    </source>
</reference>
<dbReference type="PANTHER" id="PTHR38797">
    <property type="entry name" value="NUCLEAR PORE COMPLEX PROTEIN NUP85-RELATED"/>
    <property type="match status" value="1"/>
</dbReference>
<evidence type="ECO:0000313" key="1">
    <source>
        <dbReference type="EMBL" id="OBT96551.2"/>
    </source>
</evidence>
<dbReference type="InterPro" id="IPR053204">
    <property type="entry name" value="Oxopyrrolidines_Biosynth-assoc"/>
</dbReference>
<reference evidence="1 2" key="1">
    <citation type="submission" date="2016-03" db="EMBL/GenBank/DDBJ databases">
        <title>Comparative genomics of Pseudogymnoascus destructans, the fungus causing white-nose syndrome of bats.</title>
        <authorList>
            <person name="Palmer J.M."/>
            <person name="Drees K.P."/>
            <person name="Foster J.T."/>
            <person name="Lindner D.L."/>
        </authorList>
    </citation>
    <scope>NUCLEOTIDE SEQUENCE [LARGE SCALE GENOMIC DNA]</scope>
    <source>
        <strain evidence="1 2">UAMH 10579</strain>
    </source>
</reference>
<keyword evidence="2" id="KW-1185">Reference proteome</keyword>
<dbReference type="STRING" id="342668.A0A1B8GL34"/>
<name>A0A1B8GL34_9PEZI</name>
<dbReference type="AlphaFoldDB" id="A0A1B8GL34"/>
<evidence type="ECO:0000313" key="2">
    <source>
        <dbReference type="Proteomes" id="UP000091956"/>
    </source>
</evidence>
<protein>
    <submittedName>
        <fullName evidence="1">Uncharacterized protein</fullName>
    </submittedName>
</protein>
<proteinExistence type="predicted"/>
<accession>A0A1B8GL34</accession>
<dbReference type="Proteomes" id="UP000091956">
    <property type="component" value="Unassembled WGS sequence"/>
</dbReference>
<gene>
    <name evidence="1" type="ORF">VE01_05261</name>
</gene>
<dbReference type="GeneID" id="28838647"/>